<dbReference type="PROSITE" id="PS00455">
    <property type="entry name" value="AMP_BINDING"/>
    <property type="match status" value="3"/>
</dbReference>
<evidence type="ECO:0000256" key="3">
    <source>
        <dbReference type="ARBA" id="ARBA00022450"/>
    </source>
</evidence>
<dbReference type="Gene3D" id="3.40.50.980">
    <property type="match status" value="4"/>
</dbReference>
<dbReference type="CDD" id="cd19540">
    <property type="entry name" value="LCL_NRPS-like"/>
    <property type="match status" value="1"/>
</dbReference>
<dbReference type="CDD" id="cd05930">
    <property type="entry name" value="A_NRPS"/>
    <property type="match status" value="1"/>
</dbReference>
<dbReference type="PANTHER" id="PTHR45527">
    <property type="entry name" value="NONRIBOSOMAL PEPTIDE SYNTHETASE"/>
    <property type="match status" value="1"/>
</dbReference>
<dbReference type="InterPro" id="IPR042099">
    <property type="entry name" value="ANL_N_sf"/>
</dbReference>
<dbReference type="SUPFAM" id="SSF56801">
    <property type="entry name" value="Acetyl-CoA synthetase-like"/>
    <property type="match status" value="3"/>
</dbReference>
<keyword evidence="4" id="KW-0597">Phosphoprotein</keyword>
<comment type="cofactor">
    <cofactor evidence="1">
        <name>pantetheine 4'-phosphate</name>
        <dbReference type="ChEBI" id="CHEBI:47942"/>
    </cofactor>
</comment>
<dbReference type="Gene3D" id="3.40.50.12780">
    <property type="entry name" value="N-terminal domain of ligase-like"/>
    <property type="match status" value="1"/>
</dbReference>
<dbReference type="EMBL" id="LK022848">
    <property type="protein sequence ID" value="CDR04895.1"/>
    <property type="molecule type" value="Genomic_DNA"/>
</dbReference>
<dbReference type="InterPro" id="IPR020845">
    <property type="entry name" value="AMP-binding_CS"/>
</dbReference>
<dbReference type="GO" id="GO:0003824">
    <property type="term" value="F:catalytic activity"/>
    <property type="evidence" value="ECO:0007669"/>
    <property type="project" value="InterPro"/>
</dbReference>
<dbReference type="SMART" id="SM00823">
    <property type="entry name" value="PKS_PP"/>
    <property type="match status" value="3"/>
</dbReference>
<proteinExistence type="inferred from homology"/>
<evidence type="ECO:0000256" key="4">
    <source>
        <dbReference type="ARBA" id="ARBA00022553"/>
    </source>
</evidence>
<dbReference type="Pfam" id="PF00668">
    <property type="entry name" value="Condensation"/>
    <property type="match status" value="4"/>
</dbReference>
<dbReference type="InterPro" id="IPR025110">
    <property type="entry name" value="AMP-bd_C"/>
</dbReference>
<dbReference type="Gene3D" id="3.30.559.10">
    <property type="entry name" value="Chloramphenicol acetyltransferase-like domain"/>
    <property type="match status" value="4"/>
</dbReference>
<dbReference type="Pfam" id="PF13193">
    <property type="entry name" value="AMP-binding_C"/>
    <property type="match status" value="3"/>
</dbReference>
<dbReference type="GO" id="GO:0043041">
    <property type="term" value="P:amino acid activation for nonribosomal peptide biosynthetic process"/>
    <property type="evidence" value="ECO:0007669"/>
    <property type="project" value="TreeGrafter"/>
</dbReference>
<accession>A0A060ZFU1</accession>
<evidence type="ECO:0000256" key="1">
    <source>
        <dbReference type="ARBA" id="ARBA00001957"/>
    </source>
</evidence>
<dbReference type="InterPro" id="IPR009081">
    <property type="entry name" value="PP-bd_ACP"/>
</dbReference>
<dbReference type="NCBIfam" id="TIGR01733">
    <property type="entry name" value="AA-adenyl-dom"/>
    <property type="match status" value="3"/>
</dbReference>
<gene>
    <name evidence="8" type="ORF">SIRAN1879</name>
</gene>
<feature type="domain" description="Carrier" evidence="7">
    <location>
        <begin position="3044"/>
        <end position="3118"/>
    </location>
</feature>
<dbReference type="InterPro" id="IPR006162">
    <property type="entry name" value="Ppantetheine_attach_site"/>
</dbReference>
<dbReference type="Gene3D" id="3.30.300.30">
    <property type="match status" value="3"/>
</dbReference>
<dbReference type="InterPro" id="IPR020806">
    <property type="entry name" value="PKS_PP-bd"/>
</dbReference>
<dbReference type="Pfam" id="PF00550">
    <property type="entry name" value="PP-binding"/>
    <property type="match status" value="3"/>
</dbReference>
<evidence type="ECO:0000256" key="5">
    <source>
        <dbReference type="ARBA" id="ARBA00022737"/>
    </source>
</evidence>
<dbReference type="SUPFAM" id="SSF47336">
    <property type="entry name" value="ACP-like"/>
    <property type="match status" value="3"/>
</dbReference>
<keyword evidence="3" id="KW-0596">Phosphopantetheine</keyword>
<dbReference type="Gene3D" id="1.10.1200.10">
    <property type="entry name" value="ACP-like"/>
    <property type="match status" value="3"/>
</dbReference>
<feature type="domain" description="Carrier" evidence="7">
    <location>
        <begin position="506"/>
        <end position="580"/>
    </location>
</feature>
<dbReference type="GO" id="GO:0031177">
    <property type="term" value="F:phosphopantetheine binding"/>
    <property type="evidence" value="ECO:0007669"/>
    <property type="project" value="InterPro"/>
</dbReference>
<dbReference type="InterPro" id="IPR010060">
    <property type="entry name" value="NRPS_synth"/>
</dbReference>
<dbReference type="GO" id="GO:0044550">
    <property type="term" value="P:secondary metabolite biosynthetic process"/>
    <property type="evidence" value="ECO:0007669"/>
    <property type="project" value="UniProtKB-ARBA"/>
</dbReference>
<protein>
    <submittedName>
        <fullName evidence="8">Amino acid adenylation domain protein</fullName>
    </submittedName>
</protein>
<dbReference type="FunFam" id="3.30.300.30:FF:000010">
    <property type="entry name" value="Enterobactin synthetase component F"/>
    <property type="match status" value="3"/>
</dbReference>
<dbReference type="HOGENOM" id="CLU_000022_0_0_11"/>
<organism evidence="8">
    <name type="scientific">Streptomyces iranensis</name>
    <dbReference type="NCBI Taxonomy" id="576784"/>
    <lineage>
        <taxon>Bacteria</taxon>
        <taxon>Bacillati</taxon>
        <taxon>Actinomycetota</taxon>
        <taxon>Actinomycetes</taxon>
        <taxon>Kitasatosporales</taxon>
        <taxon>Streptomycetaceae</taxon>
        <taxon>Streptomyces</taxon>
        <taxon>Streptomyces violaceusniger group</taxon>
    </lineage>
</organism>
<dbReference type="InterPro" id="IPR000873">
    <property type="entry name" value="AMP-dep_synth/lig_dom"/>
</dbReference>
<dbReference type="Pfam" id="PF00501">
    <property type="entry name" value="AMP-binding"/>
    <property type="match status" value="3"/>
</dbReference>
<dbReference type="InterPro" id="IPR023213">
    <property type="entry name" value="CAT-like_dom_sf"/>
</dbReference>
<dbReference type="FunFam" id="1.10.1200.10:FF:000005">
    <property type="entry name" value="Nonribosomal peptide synthetase 1"/>
    <property type="match status" value="1"/>
</dbReference>
<dbReference type="Gene3D" id="2.30.38.10">
    <property type="entry name" value="Luciferase, Domain 3"/>
    <property type="match status" value="2"/>
</dbReference>
<evidence type="ECO:0000256" key="6">
    <source>
        <dbReference type="ARBA" id="ARBA00023194"/>
    </source>
</evidence>
<dbReference type="InterPro" id="IPR036736">
    <property type="entry name" value="ACP-like_sf"/>
</dbReference>
<dbReference type="FunFam" id="2.30.38.10:FF:000001">
    <property type="entry name" value="Non-ribosomal peptide synthetase PvdI"/>
    <property type="match status" value="3"/>
</dbReference>
<dbReference type="GO" id="GO:0005829">
    <property type="term" value="C:cytosol"/>
    <property type="evidence" value="ECO:0007669"/>
    <property type="project" value="TreeGrafter"/>
</dbReference>
<dbReference type="NCBIfam" id="TIGR01720">
    <property type="entry name" value="NRPS-para261"/>
    <property type="match status" value="1"/>
</dbReference>
<dbReference type="PROSITE" id="PS00012">
    <property type="entry name" value="PHOSPHOPANTETHEINE"/>
    <property type="match status" value="2"/>
</dbReference>
<dbReference type="InterPro" id="IPR045851">
    <property type="entry name" value="AMP-bd_C_sf"/>
</dbReference>
<dbReference type="GO" id="GO:0008610">
    <property type="term" value="P:lipid biosynthetic process"/>
    <property type="evidence" value="ECO:0007669"/>
    <property type="project" value="UniProtKB-ARBA"/>
</dbReference>
<dbReference type="PROSITE" id="PS50075">
    <property type="entry name" value="CARRIER"/>
    <property type="match status" value="3"/>
</dbReference>
<dbReference type="SUPFAM" id="SSF52777">
    <property type="entry name" value="CoA-dependent acyltransferases"/>
    <property type="match status" value="8"/>
</dbReference>
<keyword evidence="6" id="KW-0045">Antibiotic biosynthesis</keyword>
<name>A0A060ZFU1_9ACTN</name>
<dbReference type="CDD" id="cd19543">
    <property type="entry name" value="DCL_NRPS"/>
    <property type="match status" value="1"/>
</dbReference>
<keyword evidence="5" id="KW-0677">Repeat</keyword>
<dbReference type="InterPro" id="IPR010071">
    <property type="entry name" value="AA_adenyl_dom"/>
</dbReference>
<evidence type="ECO:0000313" key="8">
    <source>
        <dbReference type="EMBL" id="CDR04895.1"/>
    </source>
</evidence>
<evidence type="ECO:0000256" key="2">
    <source>
        <dbReference type="ARBA" id="ARBA00006432"/>
    </source>
</evidence>
<dbReference type="FunFam" id="3.40.50.980:FF:000001">
    <property type="entry name" value="Non-ribosomal peptide synthetase"/>
    <property type="match status" value="2"/>
</dbReference>
<feature type="domain" description="Carrier" evidence="7">
    <location>
        <begin position="1990"/>
        <end position="2065"/>
    </location>
</feature>
<dbReference type="InterPro" id="IPR001242">
    <property type="entry name" value="Condensation_dom"/>
</dbReference>
<sequence length="3624" mass="381313">MHGTTGSWRPLGELFDAQVAESPDAVAVIGADGLRWSYAELGARADRVAGALATRGVRRGDLVAVVLGRSAELVAVWLGVVKAGAGFVPVDPAYPAERIGWMVQDAGPVLAVCSEETRGLVPAGVECLVRDPAAEGESAPAVSVGADYVASVGADDVAYVIYTSGSTGRPKGVLVTHRGIGNLAAAQIERFAVDADARVLQLASLSFDAAVSEICMALLSGAALVMADADRLPPQGSLSETVAEYGVTHATVPPSVLATVEELPESLRTLVVAGEACPPGLVARWAPGRRMINGYGPTEVTVCATMSAPLEQHGPVPLGEPIANTRVFVLDELLRPVPEGVLGELYVAGPGLARGYLRRPGLTAERFVACPFTDGRMYRTGDLARRTADGELVFGGRADEQVKVRGFRVEPGEIEAVLAGHRSVGHVAVVVREDRPGDRRLVAYVVPEGDHVDPGGLREYVAERLPEYMVPTAVVALDALPVTVNGKLDRAALPAPDFTGAAGGRGPRTPTEELLCRLYGEILGLERVSAEASFFELGGDSILTMLLVSVARRAGLVIAPYQVFELATPARLAEIAEPLDESAATGDRARGAGHLPLSPAMHELLDREGLQRPGRPEAAAGFRSAVLDLPAGPDLDDISRALQAVVDRHDMLRARLETTPERRLTVPPAGSVSVRPWTRRVATAGMDADQLQRLLAAESAGAGRRLDRRAGVMAQAVWCDSGRDAPGRLLVVADRLVVDAVSWRILLEDVAAAVVGREIASVPTSFRHWARDLATQADSARRRAELPAWAELLAAGGPLLATRPADPARDANAPVLRTSVRIPADTTAAVLTTLPDAFHTGAETVLLTGLAAALSAWRGGQNRTGGFLADVAVPGHGRGALGSGADLSRTVGPFAHRHPVRLDTGALDLAEIRLGGPAAGRAVKQIKEQLRAVPGDGLGYGLLRHLNPDTAATLAALPTPQLGFTAPGDDDRPPTHPLEAAARVEGAELVISLDWPEPLLAEPAARRLLQAWAEMLSGLAAHSGGGHTPSDFPLTALDQAQIEELEAEVAGGVLDVLPLSPLQEGLLFHATFDERERDIYVEQKVLELEGPLDIRKLRATWQALVERHGSLRTGFRRLVGVDEPVQVIARHVTLPWLEEDLSHLGAEAARDRADRLESAERARRFDLAAPPLARILLVKTGPDRHRVVVTLHHIVLDGWSLRILIRELWAVYTAGGDTRELAPTTPYGEYLAWLARQDREAARAAWQRALDGVSEPTTVAALDPNAEPVLTRKILAETGDHLAGALRELARAHGVTLNTVLQVAWAQVVGKLTGRSDVVFGAAVAGRPPELAGMADMLGLFINTIPVRVRLRPADSVAHLLTVVQAQQSALLDHQHLGLKEIQRLAGPGATFDTLMAFENFHAGETGPAAPLRLGAGTTRMATTFPLTLGVDPADELKFWLDYRPDAFDEDAARGVVRRLVRVLEQMAADPARRVSEIDLLGRGERARVVEVWNATGRVVPVGSLGELFDERAAGCPGVVAVVGAGGEEWSYGELREWSDRVAGVLAARGVGRGDLVGVVLERSPAVVAVLLGVVKAGAGFVPVDPAYPAERIGWMVGDAGPVLVVCSEGTRGLVPSGVECLVWDSSVEGESAPVVSVDLDDVAYVIYTSGSTGRPKGVVVTHRGIGNLAAAQIERFGVGAEARVLQLASLSFDAAVSEMCMALLSGGVLVMAGVDRLPPGGSLGEVVAEFGVTHVTVPPSVLAAVEELPGSLRSLVVAGEACSPGLVERWAPGRRMVNAYGPTEVTVCATMSGPLEPSGPVAIGGPIANTRVFVLDEFLRPVPEGVAGELYVAGPGLARGYLGRPGLTAERFVACPFTGGRMYRTGDLVTWTTDGELIFGGRADDQVKVRGFRVEPGEIEAVLAGHRSVGQVAVAVREDRPGDRRLVAYVVPDGDVDTAGLREYVAERLPDHMVPAAVVALDALPVTVNGKLDRAALPAPDFTDATGRGPATPIEEILCGLYREVLGLERVGAEVSFFTIGGDSILAMKLIARIGAVLDTELNIGELFAAPTVAGVARLVAAAGGTAARAALTPRPRPEALPLSYAQRRMWFLNQLEETNPGAGAVYNLPLALRLAGALDVAALEAALGDVADRHESLRTVFPETDGEPRQQVLEGEAGRPRLVVVETSEELLAAELGLHADRGFDVTVDLPWRARLLKTGPSEYVLLIVAHHIAVDGWSMGVLARDLGAAYAARRAGGAPGWEPLPVQYADYALWQREVLGDIEDPGSVISGQLGYWRDALAGAPQELALPTDRPRPAVSSFRGGEVPIQISAETHARLLDVARRGRATMFMVVHAAFSVLLSRVGAGDDIPIGVPIAGRGDPALDDLAGFFVNTLVVRADLSANPSFTELLAQVRETDLAAYAHQDVPFERLVEDLNPSRSLSHNPLFQVLLALQSVPAPQWGLPGLRVRRIPAAAQVPARFDLSLDLAERRDGVGAPAGLGGALLFAVDLFDEGTARGLVGRLVRVLEAVAADPGVRVGRLDVLGEVERARVVGEWNATETMLPAGSIVERIEARVAAVPDVVAVRCGEEAVSYRELDRRANRLARLLTEVGVGPESRVALCLPRSVGMVVAELAVWKAGGAFVPLDPEYPAERLGFVIVDSGAEVVLGTSESLAGVPVGGARVVRMEEADGVSAEPLGTVIAPGQLAYVIYTSGSSGRPKGVAVGHGGVANLAEAMRPVLGVDAGVVALQFASFSFDAAVLDVAVTLAAGGTLAVATAAERKDPQALAEMIGRCGVRVASVVPSLLGVLDPDAVAGVSNWVLGAERLSAELAGRWSAGARVWNTYGPTEATVITTATTMPLDPGLGTAPPIGRPLPNNKVFVLDTFLKPVPVGVTGEVYIAGAGLARGYFGRPGLSAERFVACPFAAPGGRMYRSGDLAKWTAEGDLVFAGRVDEQVKVRGFRVEPGEIEAVLAACESVAQVAVVVREDGPGDKQLVAYVVPSGKLDVAAVREFAADRLPEYMVPTVMALDALPLTVNGKLDRAALPAPDTAEMVAGRAAETPAEEILCGLFAEVLGLDEVSADASFFELGGDSIMSMLLVSRARKAGLVVSARQVFERRTPAELAVVARDVATAGGLEGGGDTGTGEVPLTPVMHELLLRAGAERIRGVFQSTVVMVPAGMRLETLTGAVQAVVDHHDILRARLDTEPAARLLVPPTASVAPWVHRIDAGAAGSDLERLIAEQSRAAADRLDPQTGVMVQVVWFDLGPSAPGRLLLTVHHLAVDTLSLRILIPDLAQAYADLAAGREVVLEPVPTSFRHWARALRTEATGQPRLAELPAWTRLLHGHATPLGGRPLDPARDVGATLRRVSVTASSELTATLLTAVPAAFHAGIDDVLLTALASAVAEWRRHRGQSTEGGVLVDVEGHGRTSGGLDLARTVGWFTSTYPVRLDPVTQDFAGLRGGGPVAGRAAKHIKEQLRAVPGDGLGHGLLRHLNPETAPTLAALPTAQIGFTYLGRFADGTPEQTAAAWSAAPEGGLGGGVGDEVPLAHALEAVGLVRDLPDGPLLTLTLAWPQRLHHTDDMRRLVDGWLAMLTGLATHTTGSGGGHTPSDFSLITLDQSQIDALEAELADKGGAR</sequence>
<dbReference type="FunFam" id="3.40.50.12780:FF:000012">
    <property type="entry name" value="Non-ribosomal peptide synthetase"/>
    <property type="match status" value="3"/>
</dbReference>
<reference evidence="8" key="1">
    <citation type="submission" date="2014-05" db="EMBL/GenBank/DDBJ databases">
        <authorList>
            <person name="Horn Fabian"/>
        </authorList>
    </citation>
    <scope>NUCLEOTIDE SEQUENCE</scope>
</reference>
<dbReference type="Gene3D" id="3.30.559.30">
    <property type="entry name" value="Nonribosomal peptide synthetase, condensation domain"/>
    <property type="match status" value="4"/>
</dbReference>
<dbReference type="GO" id="GO:0017000">
    <property type="term" value="P:antibiotic biosynthetic process"/>
    <property type="evidence" value="ECO:0007669"/>
    <property type="project" value="UniProtKB-KW"/>
</dbReference>
<dbReference type="PANTHER" id="PTHR45527:SF1">
    <property type="entry name" value="FATTY ACID SYNTHASE"/>
    <property type="match status" value="1"/>
</dbReference>
<evidence type="ECO:0000259" key="7">
    <source>
        <dbReference type="PROSITE" id="PS50075"/>
    </source>
</evidence>
<dbReference type="NCBIfam" id="NF003417">
    <property type="entry name" value="PRK04813.1"/>
    <property type="match status" value="3"/>
</dbReference>
<comment type="similarity">
    <text evidence="2">Belongs to the ATP-dependent AMP-binding enzyme family.</text>
</comment>